<keyword evidence="2" id="KW-0472">Membrane</keyword>
<dbReference type="RefSeq" id="WP_227575229.1">
    <property type="nucleotide sequence ID" value="NZ_CP101987.1"/>
</dbReference>
<feature type="compositionally biased region" description="Low complexity" evidence="1">
    <location>
        <begin position="63"/>
        <end position="81"/>
    </location>
</feature>
<evidence type="ECO:0000313" key="3">
    <source>
        <dbReference type="EMBL" id="UUI71487.1"/>
    </source>
</evidence>
<organism evidence="3 4">
    <name type="scientific">Cellulomonas xiejunii</name>
    <dbReference type="NCBI Taxonomy" id="2968083"/>
    <lineage>
        <taxon>Bacteria</taxon>
        <taxon>Bacillati</taxon>
        <taxon>Actinomycetota</taxon>
        <taxon>Actinomycetes</taxon>
        <taxon>Micrococcales</taxon>
        <taxon>Cellulomonadaceae</taxon>
        <taxon>Cellulomonas</taxon>
    </lineage>
</organism>
<feature type="region of interest" description="Disordered" evidence="1">
    <location>
        <begin position="1"/>
        <end position="89"/>
    </location>
</feature>
<evidence type="ECO:0000256" key="2">
    <source>
        <dbReference type="SAM" id="Phobius"/>
    </source>
</evidence>
<reference evidence="3 4" key="1">
    <citation type="submission" date="2022-07" db="EMBL/GenBank/DDBJ databases">
        <title>Novel species in genus cellulomonas.</title>
        <authorList>
            <person name="Ye L."/>
        </authorList>
    </citation>
    <scope>NUCLEOTIDE SEQUENCE [LARGE SCALE GENOMIC DNA]</scope>
    <source>
        <strain evidence="4">zg-B89</strain>
    </source>
</reference>
<feature type="transmembrane region" description="Helical" evidence="2">
    <location>
        <begin position="98"/>
        <end position="120"/>
    </location>
</feature>
<sequence length="459" mass="48205">MSMPPDDLPRSPTGRLPRWVPEEAADSQEPPPPPPAEWGGYAPASPPPAEWSGSAYASPPPADWSSSASEAPPPAEWSGSAYAGPPPGRSRRSLVTRLAVVVAVAVLGLWLATTVLPAFLRDADAPFLDGVVAGRVPEPAPEVAALADEMYLTQEGRDLLYMAEPELLGAEEFAGRCDRGDSGASGGGSAVGCYHSTAGGIETGGRIVIYTPTDPRLRGFVIETAAHELLHAAWNELTSDERDAAATSLATVLAGIDPADDIHTQIAGSVGTEPANRPTELFSYIGTQVWQEGGLDPALEALYARFIADRAALVGVHTAFEGQIDTMTAEVTSAQQALAQRQYDQSLAAAQLEADIASLAQYRATIEQEEARLAALPASERARSLLSWTWRDGTALPEAPAADLIADARALLARDEAEIATRGAAIQATAAEVAAEQTRVETMKTELEALFAQLNPTGS</sequence>
<dbReference type="Proteomes" id="UP001316384">
    <property type="component" value="Chromosome"/>
</dbReference>
<keyword evidence="4" id="KW-1185">Reference proteome</keyword>
<protein>
    <recommendedName>
        <fullName evidence="5">Aminopeptidase</fullName>
    </recommendedName>
</protein>
<name>A0ABY5KLW1_9CELL</name>
<accession>A0ABY5KLW1</accession>
<evidence type="ECO:0000313" key="4">
    <source>
        <dbReference type="Proteomes" id="UP001316384"/>
    </source>
</evidence>
<dbReference type="EMBL" id="CP101987">
    <property type="protein sequence ID" value="UUI71487.1"/>
    <property type="molecule type" value="Genomic_DNA"/>
</dbReference>
<evidence type="ECO:0008006" key="5">
    <source>
        <dbReference type="Google" id="ProtNLM"/>
    </source>
</evidence>
<evidence type="ECO:0000256" key="1">
    <source>
        <dbReference type="SAM" id="MobiDB-lite"/>
    </source>
</evidence>
<keyword evidence="2" id="KW-0812">Transmembrane</keyword>
<keyword evidence="2" id="KW-1133">Transmembrane helix</keyword>
<proteinExistence type="predicted"/>
<gene>
    <name evidence="3" type="ORF">NP048_17105</name>
</gene>